<dbReference type="AlphaFoldDB" id="A0A3M7S7P4"/>
<dbReference type="EMBL" id="REGN01001916">
    <property type="protein sequence ID" value="RNA31608.1"/>
    <property type="molecule type" value="Genomic_DNA"/>
</dbReference>
<evidence type="ECO:0000256" key="5">
    <source>
        <dbReference type="SAM" id="MobiDB-lite"/>
    </source>
</evidence>
<reference evidence="7 8" key="1">
    <citation type="journal article" date="2018" name="Sci. Rep.">
        <title>Genomic signatures of local adaptation to the degree of environmental predictability in rotifers.</title>
        <authorList>
            <person name="Franch-Gras L."/>
            <person name="Hahn C."/>
            <person name="Garcia-Roger E.M."/>
            <person name="Carmona M.J."/>
            <person name="Serra M."/>
            <person name="Gomez A."/>
        </authorList>
    </citation>
    <scope>NUCLEOTIDE SEQUENCE [LARGE SCALE GENOMIC DNA]</scope>
    <source>
        <strain evidence="7">HYR1</strain>
    </source>
</reference>
<dbReference type="PANTHER" id="PTHR12298:SF4">
    <property type="entry name" value="PROGRAMMED CELL DEATH PROTEIN 2"/>
    <property type="match status" value="1"/>
</dbReference>
<comment type="caution">
    <text evidence="7">The sequence shown here is derived from an EMBL/GenBank/DDBJ whole genome shotgun (WGS) entry which is preliminary data.</text>
</comment>
<sequence length="441" mass="51371">MSKIQVKKMNSEIEQDSDSDIDYDDLTQSSVDVGYIDTSMEELSEKELQLYRIQMKSPFFPNKVGGKPAWLDYSSAPHALGAGVMNDSNNNKSEELQCLSCKSQLVFLLQIYAPIGGQNDQFSNEAECLEDAFHRVLYVFLCSNQGCKARTFKAYRSQLNRENDFFSHDPPPEDYDEDDFEQELADSKDHLKKFYLNLYKKNMLNQCAVCGLACTKKCSRCNFVFFCSQAHQLIDWTKLNHKTLCTKYSNPDLDQMILEWVQDENSQLKYFEEKNSPLFPEREILIEPEELDVAKLKREKDKFKYDEKKIVEELGQNEGNDQDFDAVKENDYDKDFEKFKKISAQDPAQIIRYERGGKPLWTSKYQKLKESDIPKCEHCGSRRIFEFQVTPQLLCYLNLDESRQMDTVDWAGLYVYTCVKSCQAAKNSYASEFIYKQDFVS</sequence>
<dbReference type="Pfam" id="PF04194">
    <property type="entry name" value="PDCD2_C"/>
    <property type="match status" value="1"/>
</dbReference>
<keyword evidence="8" id="KW-1185">Reference proteome</keyword>
<dbReference type="GO" id="GO:0008270">
    <property type="term" value="F:zinc ion binding"/>
    <property type="evidence" value="ECO:0007669"/>
    <property type="project" value="UniProtKB-KW"/>
</dbReference>
<keyword evidence="1" id="KW-0479">Metal-binding</keyword>
<dbReference type="InterPro" id="IPR002893">
    <property type="entry name" value="Znf_MYND"/>
</dbReference>
<accession>A0A3M7S7P4</accession>
<dbReference type="PROSITE" id="PS01360">
    <property type="entry name" value="ZF_MYND_1"/>
    <property type="match status" value="1"/>
</dbReference>
<name>A0A3M7S7P4_BRAPC</name>
<dbReference type="PANTHER" id="PTHR12298">
    <property type="entry name" value="PCDC2 PROGRAMMED CELL DEATH PROTEIN 2 -RELATED"/>
    <property type="match status" value="1"/>
</dbReference>
<evidence type="ECO:0000256" key="2">
    <source>
        <dbReference type="ARBA" id="ARBA00022771"/>
    </source>
</evidence>
<evidence type="ECO:0000256" key="1">
    <source>
        <dbReference type="ARBA" id="ARBA00022723"/>
    </source>
</evidence>
<evidence type="ECO:0000313" key="8">
    <source>
        <dbReference type="Proteomes" id="UP000276133"/>
    </source>
</evidence>
<feature type="compositionally biased region" description="Acidic residues" evidence="5">
    <location>
        <begin position="13"/>
        <end position="24"/>
    </location>
</feature>
<dbReference type="Gene3D" id="6.10.140.2220">
    <property type="match status" value="1"/>
</dbReference>
<proteinExistence type="predicted"/>
<dbReference type="Proteomes" id="UP000276133">
    <property type="component" value="Unassembled WGS sequence"/>
</dbReference>
<dbReference type="OrthoDB" id="443682at2759"/>
<evidence type="ECO:0000256" key="4">
    <source>
        <dbReference type="PROSITE-ProRule" id="PRU00134"/>
    </source>
</evidence>
<dbReference type="InterPro" id="IPR007320">
    <property type="entry name" value="PDCD2_C"/>
</dbReference>
<dbReference type="Pfam" id="PF01753">
    <property type="entry name" value="zf-MYND"/>
    <property type="match status" value="1"/>
</dbReference>
<organism evidence="7 8">
    <name type="scientific">Brachionus plicatilis</name>
    <name type="common">Marine rotifer</name>
    <name type="synonym">Brachionus muelleri</name>
    <dbReference type="NCBI Taxonomy" id="10195"/>
    <lineage>
        <taxon>Eukaryota</taxon>
        <taxon>Metazoa</taxon>
        <taxon>Spiralia</taxon>
        <taxon>Gnathifera</taxon>
        <taxon>Rotifera</taxon>
        <taxon>Eurotatoria</taxon>
        <taxon>Monogononta</taxon>
        <taxon>Pseudotrocha</taxon>
        <taxon>Ploima</taxon>
        <taxon>Brachionidae</taxon>
        <taxon>Brachionus</taxon>
    </lineage>
</organism>
<feature type="domain" description="MYND-type" evidence="6">
    <location>
        <begin position="207"/>
        <end position="245"/>
    </location>
</feature>
<keyword evidence="2 4" id="KW-0863">Zinc-finger</keyword>
<feature type="region of interest" description="Disordered" evidence="5">
    <location>
        <begin position="1"/>
        <end position="24"/>
    </location>
</feature>
<gene>
    <name evidence="7" type="ORF">BpHYR1_045871</name>
</gene>
<evidence type="ECO:0000259" key="6">
    <source>
        <dbReference type="PROSITE" id="PS50865"/>
    </source>
</evidence>
<evidence type="ECO:0000313" key="7">
    <source>
        <dbReference type="EMBL" id="RNA31608.1"/>
    </source>
</evidence>
<protein>
    <submittedName>
        <fullName evidence="7">Programmed cell death 2</fullName>
    </submittedName>
</protein>
<dbReference type="GO" id="GO:0005737">
    <property type="term" value="C:cytoplasm"/>
    <property type="evidence" value="ECO:0007669"/>
    <property type="project" value="InterPro"/>
</dbReference>
<keyword evidence="3" id="KW-0862">Zinc</keyword>
<dbReference type="PROSITE" id="PS50865">
    <property type="entry name" value="ZF_MYND_2"/>
    <property type="match status" value="1"/>
</dbReference>
<dbReference type="GO" id="GO:0005634">
    <property type="term" value="C:nucleus"/>
    <property type="evidence" value="ECO:0007669"/>
    <property type="project" value="TreeGrafter"/>
</dbReference>
<dbReference type="SUPFAM" id="SSF144232">
    <property type="entry name" value="HIT/MYND zinc finger-like"/>
    <property type="match status" value="1"/>
</dbReference>
<dbReference type="STRING" id="10195.A0A3M7S7P4"/>
<evidence type="ECO:0000256" key="3">
    <source>
        <dbReference type="ARBA" id="ARBA00022833"/>
    </source>
</evidence>